<dbReference type="AlphaFoldDB" id="A0AAV7QTT4"/>
<evidence type="ECO:0000313" key="1">
    <source>
        <dbReference type="EMBL" id="KAJ1141798.1"/>
    </source>
</evidence>
<dbReference type="Proteomes" id="UP001066276">
    <property type="component" value="Chromosome 6"/>
</dbReference>
<comment type="caution">
    <text evidence="2">The sequence shown here is derived from an EMBL/GenBank/DDBJ whole genome shotgun (WGS) entry which is preliminary data.</text>
</comment>
<evidence type="ECO:0000313" key="3">
    <source>
        <dbReference type="Proteomes" id="UP001066276"/>
    </source>
</evidence>
<reference evidence="2" key="1">
    <citation type="journal article" date="2022" name="bioRxiv">
        <title>Sequencing and chromosome-scale assembly of the giantPleurodeles waltlgenome.</title>
        <authorList>
            <person name="Brown T."/>
            <person name="Elewa A."/>
            <person name="Iarovenko S."/>
            <person name="Subramanian E."/>
            <person name="Araus A.J."/>
            <person name="Petzold A."/>
            <person name="Susuki M."/>
            <person name="Suzuki K.-i.T."/>
            <person name="Hayashi T."/>
            <person name="Toyoda A."/>
            <person name="Oliveira C."/>
            <person name="Osipova E."/>
            <person name="Leigh N.D."/>
            <person name="Simon A."/>
            <person name="Yun M.H."/>
        </authorList>
    </citation>
    <scope>NUCLEOTIDE SEQUENCE</scope>
    <source>
        <strain evidence="2">20211129_DDA</strain>
        <tissue evidence="2">Liver</tissue>
    </source>
</reference>
<organism evidence="2 3">
    <name type="scientific">Pleurodeles waltl</name>
    <name type="common">Iberian ribbed newt</name>
    <dbReference type="NCBI Taxonomy" id="8319"/>
    <lineage>
        <taxon>Eukaryota</taxon>
        <taxon>Metazoa</taxon>
        <taxon>Chordata</taxon>
        <taxon>Craniata</taxon>
        <taxon>Vertebrata</taxon>
        <taxon>Euteleostomi</taxon>
        <taxon>Amphibia</taxon>
        <taxon>Batrachia</taxon>
        <taxon>Caudata</taxon>
        <taxon>Salamandroidea</taxon>
        <taxon>Salamandridae</taxon>
        <taxon>Pleurodelinae</taxon>
        <taxon>Pleurodeles</taxon>
    </lineage>
</organism>
<dbReference type="EMBL" id="JANPWB010000010">
    <property type="protein sequence ID" value="KAJ1141800.1"/>
    <property type="molecule type" value="Genomic_DNA"/>
</dbReference>
<accession>A0AAV7QTT4</accession>
<name>A0AAV7QTT4_PLEWA</name>
<dbReference type="EMBL" id="JANPWB010000010">
    <property type="protein sequence ID" value="KAJ1141798.1"/>
    <property type="molecule type" value="Genomic_DNA"/>
</dbReference>
<keyword evidence="3" id="KW-1185">Reference proteome</keyword>
<protein>
    <submittedName>
        <fullName evidence="2">Uncharacterized protein</fullName>
    </submittedName>
</protein>
<gene>
    <name evidence="1" type="ORF">NDU88_008126</name>
    <name evidence="2" type="ORF">NDU88_008128</name>
</gene>
<evidence type="ECO:0000313" key="2">
    <source>
        <dbReference type="EMBL" id="KAJ1141800.1"/>
    </source>
</evidence>
<sequence length="100" mass="10925">MGAVWRAELVRTGKVKNRRVAEPEAETGMLRLWPFAPAPRQDSSRVGAIEPSLGAMMKAISDLKTTLEPKLDAVTADVSLLRVDLQKMTDKGHSGRPSRA</sequence>
<proteinExistence type="predicted"/>